<keyword evidence="1" id="KW-0812">Transmembrane</keyword>
<feature type="transmembrane region" description="Helical" evidence="1">
    <location>
        <begin position="96"/>
        <end position="126"/>
    </location>
</feature>
<protein>
    <recommendedName>
        <fullName evidence="2">DUF7847 domain-containing protein</fullName>
    </recommendedName>
</protein>
<gene>
    <name evidence="3" type="ORF">ACFSBX_02130</name>
</gene>
<keyword evidence="1" id="KW-1133">Transmembrane helix</keyword>
<proteinExistence type="predicted"/>
<feature type="transmembrane region" description="Helical" evidence="1">
    <location>
        <begin position="14"/>
        <end position="32"/>
    </location>
</feature>
<feature type="transmembrane region" description="Helical" evidence="1">
    <location>
        <begin position="189"/>
        <end position="210"/>
    </location>
</feature>
<accession>A0ABD6CIZ8</accession>
<evidence type="ECO:0000256" key="1">
    <source>
        <dbReference type="SAM" id="Phobius"/>
    </source>
</evidence>
<name>A0ABD6CIZ8_9EURY</name>
<feature type="transmembrane region" description="Helical" evidence="1">
    <location>
        <begin position="133"/>
        <end position="153"/>
    </location>
</feature>
<dbReference type="RefSeq" id="WP_256421427.1">
    <property type="nucleotide sequence ID" value="NZ_JANHDI010000007.1"/>
</dbReference>
<evidence type="ECO:0000313" key="3">
    <source>
        <dbReference type="EMBL" id="MFD1597760.1"/>
    </source>
</evidence>
<organism evidence="3 4">
    <name type="scientific">Halobellus rarus</name>
    <dbReference type="NCBI Taxonomy" id="1126237"/>
    <lineage>
        <taxon>Archaea</taxon>
        <taxon>Methanobacteriati</taxon>
        <taxon>Methanobacteriota</taxon>
        <taxon>Stenosarchaea group</taxon>
        <taxon>Halobacteria</taxon>
        <taxon>Halobacteriales</taxon>
        <taxon>Haloferacaceae</taxon>
        <taxon>Halobellus</taxon>
    </lineage>
</organism>
<keyword evidence="1" id="KW-0472">Membrane</keyword>
<feature type="transmembrane region" description="Helical" evidence="1">
    <location>
        <begin position="230"/>
        <end position="250"/>
    </location>
</feature>
<dbReference type="Pfam" id="PF25231">
    <property type="entry name" value="DUF7847"/>
    <property type="match status" value="1"/>
</dbReference>
<feature type="transmembrane region" description="Helical" evidence="1">
    <location>
        <begin position="44"/>
        <end position="63"/>
    </location>
</feature>
<evidence type="ECO:0000259" key="2">
    <source>
        <dbReference type="Pfam" id="PF25231"/>
    </source>
</evidence>
<reference evidence="3 4" key="1">
    <citation type="journal article" date="2019" name="Int. J. Syst. Evol. Microbiol.">
        <title>The Global Catalogue of Microorganisms (GCM) 10K type strain sequencing project: providing services to taxonomists for standard genome sequencing and annotation.</title>
        <authorList>
            <consortium name="The Broad Institute Genomics Platform"/>
            <consortium name="The Broad Institute Genome Sequencing Center for Infectious Disease"/>
            <person name="Wu L."/>
            <person name="Ma J."/>
        </authorList>
    </citation>
    <scope>NUCLEOTIDE SEQUENCE [LARGE SCALE GENOMIC DNA]</scope>
    <source>
        <strain evidence="3 4">CGMCC 1.12121</strain>
    </source>
</reference>
<dbReference type="AlphaFoldDB" id="A0ABD6CIZ8"/>
<dbReference type="EMBL" id="JBHUDK010000002">
    <property type="protein sequence ID" value="MFD1597760.1"/>
    <property type="molecule type" value="Genomic_DNA"/>
</dbReference>
<feature type="domain" description="DUF7847" evidence="2">
    <location>
        <begin position="1"/>
        <end position="259"/>
    </location>
</feature>
<sequence length="268" mass="27694">MAALKSLRPAVGALIRNPILAVLVGLFGLIQLPQLALQASQPLLAVLVSLVLTGVMILVMPFFQGGLIGMADEALDGTTSFDTLISEGRAHYVGLLVAYLAVLAVNFTFGIVAFFAAIFGGAGLFALGAESNLVALGALVAIGLLFVLVYLVVTFFIQFYAHAIVLNDAGVVAAFKRSVGLVRRNLPSAVGYTAILLVGSVLFGGVGGVASMVLSPQPTAFPLPELSTPLLLGAAVVYVVAIGIFGAFYATYSVAFYRAIEDTTPTAP</sequence>
<evidence type="ECO:0000313" key="4">
    <source>
        <dbReference type="Proteomes" id="UP001597085"/>
    </source>
</evidence>
<comment type="caution">
    <text evidence="3">The sequence shown here is derived from an EMBL/GenBank/DDBJ whole genome shotgun (WGS) entry which is preliminary data.</text>
</comment>
<keyword evidence="4" id="KW-1185">Reference proteome</keyword>
<dbReference type="Proteomes" id="UP001597085">
    <property type="component" value="Unassembled WGS sequence"/>
</dbReference>
<dbReference type="InterPro" id="IPR057169">
    <property type="entry name" value="DUF7847"/>
</dbReference>